<dbReference type="KEGG" id="cni:Calni_1194"/>
<dbReference type="AlphaFoldDB" id="E4TIX0"/>
<evidence type="ECO:0000313" key="1">
    <source>
        <dbReference type="EMBL" id="ADR19102.1"/>
    </source>
</evidence>
<dbReference type="EMBL" id="CP002347">
    <property type="protein sequence ID" value="ADR19102.1"/>
    <property type="molecule type" value="Genomic_DNA"/>
</dbReference>
<gene>
    <name evidence="1" type="ordered locus">Calni_1194</name>
</gene>
<dbReference type="RefSeq" id="WP_013451314.1">
    <property type="nucleotide sequence ID" value="NC_014758.1"/>
</dbReference>
<sequence length="58" mass="6423">MNIEAASNMKLSQYQYAYGVKMAKAALDLQKQQGAEVMKLIQSAPKISDSKNIIDLYA</sequence>
<evidence type="ECO:0000313" key="2">
    <source>
        <dbReference type="Proteomes" id="UP000007039"/>
    </source>
</evidence>
<keyword evidence="2" id="KW-1185">Reference proteome</keyword>
<proteinExistence type="predicted"/>
<evidence type="ECO:0008006" key="3">
    <source>
        <dbReference type="Google" id="ProtNLM"/>
    </source>
</evidence>
<protein>
    <recommendedName>
        <fullName evidence="3">Motility protein</fullName>
    </recommendedName>
</protein>
<name>E4TIX0_CALNY</name>
<dbReference type="Proteomes" id="UP000007039">
    <property type="component" value="Chromosome"/>
</dbReference>
<reference key="1">
    <citation type="submission" date="2010-11" db="EMBL/GenBank/DDBJ databases">
        <title>The complete genome of chromosome of Calditerrivibrio nitroreducens DSM 19672.</title>
        <authorList>
            <consortium name="US DOE Joint Genome Institute (JGI-PGF)"/>
            <person name="Lucas S."/>
            <person name="Copeland A."/>
            <person name="Lapidus A."/>
            <person name="Bruce D."/>
            <person name="Goodwin L."/>
            <person name="Pitluck S."/>
            <person name="Kyrpides N."/>
            <person name="Mavromatis K."/>
            <person name="Ivanova N."/>
            <person name="Mikhailova N."/>
            <person name="Zeytun A."/>
            <person name="Brettin T."/>
            <person name="Detter J.C."/>
            <person name="Tapia R."/>
            <person name="Han C."/>
            <person name="Land M."/>
            <person name="Hauser L."/>
            <person name="Markowitz V."/>
            <person name="Cheng J.-F."/>
            <person name="Hugenholtz P."/>
            <person name="Woyke T."/>
            <person name="Wu D."/>
            <person name="Spring S."/>
            <person name="Schroeder M."/>
            <person name="Brambilla E."/>
            <person name="Klenk H.-P."/>
            <person name="Eisen J.A."/>
        </authorList>
    </citation>
    <scope>NUCLEOTIDE SEQUENCE [LARGE SCALE GENOMIC DNA]</scope>
    <source>
        <strain>DSM 19672</strain>
    </source>
</reference>
<accession>E4TIX0</accession>
<reference evidence="1 2" key="2">
    <citation type="journal article" date="2011" name="Stand. Genomic Sci.">
        <title>Complete genome sequence of Calditerrivibrio nitroreducens type strain (Yu37-1).</title>
        <authorList>
            <person name="Pitluck S."/>
            <person name="Sikorski J."/>
            <person name="Zeytun A."/>
            <person name="Lapidus A."/>
            <person name="Nolan M."/>
            <person name="Lucas S."/>
            <person name="Hammon N."/>
            <person name="Deshpande S."/>
            <person name="Cheng J.F."/>
            <person name="Tapia R."/>
            <person name="Han C."/>
            <person name="Goodwin L."/>
            <person name="Liolios K."/>
            <person name="Pagani I."/>
            <person name="Ivanova N."/>
            <person name="Mavromatis K."/>
            <person name="Pati A."/>
            <person name="Chen A."/>
            <person name="Palaniappan K."/>
            <person name="Hauser L."/>
            <person name="Chang Y.J."/>
            <person name="Jeffries C.D."/>
            <person name="Detter J.C."/>
            <person name="Brambilla E."/>
            <person name="Djao O.D."/>
            <person name="Rohde M."/>
            <person name="Spring S."/>
            <person name="Goker M."/>
            <person name="Woyke T."/>
            <person name="Bristow J."/>
            <person name="Eisen J.A."/>
            <person name="Markowitz V."/>
            <person name="Hugenholtz P."/>
            <person name="Kyrpides N.C."/>
            <person name="Klenk H.P."/>
            <person name="Land M."/>
        </authorList>
    </citation>
    <scope>NUCLEOTIDE SEQUENCE [LARGE SCALE GENOMIC DNA]</scope>
    <source>
        <strain evidence="2">DSM 19672 / NBRC 101217 / Yu37-1</strain>
    </source>
</reference>
<organism evidence="1 2">
    <name type="scientific">Calditerrivibrio nitroreducens (strain DSM 19672 / NBRC 101217 / Yu37-1)</name>
    <dbReference type="NCBI Taxonomy" id="768670"/>
    <lineage>
        <taxon>Bacteria</taxon>
        <taxon>Pseudomonadati</taxon>
        <taxon>Deferribacterota</taxon>
        <taxon>Deferribacteres</taxon>
        <taxon>Deferribacterales</taxon>
        <taxon>Calditerrivibrionaceae</taxon>
    </lineage>
</organism>
<dbReference type="STRING" id="768670.Calni_1194"/>
<dbReference type="HOGENOM" id="CLU_2970728_0_0_0"/>